<organism evidence="1">
    <name type="scientific">marine sediment metagenome</name>
    <dbReference type="NCBI Taxonomy" id="412755"/>
    <lineage>
        <taxon>unclassified sequences</taxon>
        <taxon>metagenomes</taxon>
        <taxon>ecological metagenomes</taxon>
    </lineage>
</organism>
<proteinExistence type="predicted"/>
<protein>
    <submittedName>
        <fullName evidence="1">Uncharacterized protein</fullName>
    </submittedName>
</protein>
<gene>
    <name evidence="1" type="ORF">S03H2_59682</name>
</gene>
<evidence type="ECO:0000313" key="1">
    <source>
        <dbReference type="EMBL" id="GAH84135.1"/>
    </source>
</evidence>
<name>X1JRS1_9ZZZZ</name>
<dbReference type="EMBL" id="BARU01038388">
    <property type="protein sequence ID" value="GAH84135.1"/>
    <property type="molecule type" value="Genomic_DNA"/>
</dbReference>
<sequence length="82" mass="9232">MKVSEVEEVLGLTRFLTAPKHLIKINEPTYQQTNGKTFFRGLQPKKRGDVFVLTPQANSETVIHEVVHANFGFGEEITHPLA</sequence>
<dbReference type="AlphaFoldDB" id="X1JRS1"/>
<comment type="caution">
    <text evidence="1">The sequence shown here is derived from an EMBL/GenBank/DDBJ whole genome shotgun (WGS) entry which is preliminary data.</text>
</comment>
<reference evidence="1" key="1">
    <citation type="journal article" date="2014" name="Front. Microbiol.">
        <title>High frequency of phylogenetically diverse reductive dehalogenase-homologous genes in deep subseafloor sedimentary metagenomes.</title>
        <authorList>
            <person name="Kawai M."/>
            <person name="Futagami T."/>
            <person name="Toyoda A."/>
            <person name="Takaki Y."/>
            <person name="Nishi S."/>
            <person name="Hori S."/>
            <person name="Arai W."/>
            <person name="Tsubouchi T."/>
            <person name="Morono Y."/>
            <person name="Uchiyama I."/>
            <person name="Ito T."/>
            <person name="Fujiyama A."/>
            <person name="Inagaki F."/>
            <person name="Takami H."/>
        </authorList>
    </citation>
    <scope>NUCLEOTIDE SEQUENCE</scope>
    <source>
        <strain evidence="1">Expedition CK06-06</strain>
    </source>
</reference>
<feature type="non-terminal residue" evidence="1">
    <location>
        <position position="82"/>
    </location>
</feature>
<accession>X1JRS1</accession>